<keyword evidence="1" id="KW-0233">DNA recombination</keyword>
<dbReference type="InterPro" id="IPR011010">
    <property type="entry name" value="DNA_brk_join_enz"/>
</dbReference>
<evidence type="ECO:0000256" key="1">
    <source>
        <dbReference type="ARBA" id="ARBA00023172"/>
    </source>
</evidence>
<evidence type="ECO:0000313" key="3">
    <source>
        <dbReference type="EMBL" id="MBC3919754.1"/>
    </source>
</evidence>
<protein>
    <submittedName>
        <fullName evidence="3">Tyrosine-type recombinase/integrase</fullName>
    </submittedName>
</protein>
<dbReference type="InterPro" id="IPR013762">
    <property type="entry name" value="Integrase-like_cat_sf"/>
</dbReference>
<evidence type="ECO:0000259" key="2">
    <source>
        <dbReference type="Pfam" id="PF00589"/>
    </source>
</evidence>
<dbReference type="InterPro" id="IPR002104">
    <property type="entry name" value="Integrase_catalytic"/>
</dbReference>
<proteinExistence type="predicted"/>
<feature type="domain" description="Tyr recombinase" evidence="2">
    <location>
        <begin position="3"/>
        <end position="55"/>
    </location>
</feature>
<dbReference type="Gene3D" id="1.10.443.10">
    <property type="entry name" value="Intergrase catalytic core"/>
    <property type="match status" value="1"/>
</dbReference>
<dbReference type="Pfam" id="PF00589">
    <property type="entry name" value="Phage_integrase"/>
    <property type="match status" value="1"/>
</dbReference>
<gene>
    <name evidence="3" type="ORF">H8L32_19950</name>
</gene>
<accession>A0ABR6ZVS9</accession>
<dbReference type="Proteomes" id="UP000650424">
    <property type="component" value="Unassembled WGS sequence"/>
</dbReference>
<organism evidence="3 4">
    <name type="scientific">Undibacterium hunanense</name>
    <dbReference type="NCBI Taxonomy" id="2762292"/>
    <lineage>
        <taxon>Bacteria</taxon>
        <taxon>Pseudomonadati</taxon>
        <taxon>Pseudomonadota</taxon>
        <taxon>Betaproteobacteria</taxon>
        <taxon>Burkholderiales</taxon>
        <taxon>Oxalobacteraceae</taxon>
        <taxon>Undibacterium</taxon>
    </lineage>
</organism>
<dbReference type="EMBL" id="JACOGF010000011">
    <property type="protein sequence ID" value="MBC3919754.1"/>
    <property type="molecule type" value="Genomic_DNA"/>
</dbReference>
<reference evidence="3 4" key="1">
    <citation type="submission" date="2020-08" db="EMBL/GenBank/DDBJ databases">
        <title>Novel species isolated from subtropical streams in China.</title>
        <authorList>
            <person name="Lu H."/>
        </authorList>
    </citation>
    <scope>NUCLEOTIDE SEQUENCE [LARGE SCALE GENOMIC DNA]</scope>
    <source>
        <strain evidence="3 4">CY18W</strain>
    </source>
</reference>
<sequence>MFGRYVRKEDLTNFGMYDLKGKGATDMYRSGTPIERIQHLLGHESVTTTEIYIKARLPDVSMPNMREMAEKKRRLH</sequence>
<name>A0ABR6ZVS9_9BURK</name>
<dbReference type="SUPFAM" id="SSF56349">
    <property type="entry name" value="DNA breaking-rejoining enzymes"/>
    <property type="match status" value="1"/>
</dbReference>
<keyword evidence="4" id="KW-1185">Reference proteome</keyword>
<comment type="caution">
    <text evidence="3">The sequence shown here is derived from an EMBL/GenBank/DDBJ whole genome shotgun (WGS) entry which is preliminary data.</text>
</comment>
<evidence type="ECO:0000313" key="4">
    <source>
        <dbReference type="Proteomes" id="UP000650424"/>
    </source>
</evidence>